<dbReference type="FunFam" id="2.120.10.100:FF:000001">
    <property type="entry name" value="Soluble calcium-activated nucleotidase 1"/>
    <property type="match status" value="1"/>
</dbReference>
<keyword evidence="3" id="KW-0378">Hydrolase</keyword>
<dbReference type="GO" id="GO:0045134">
    <property type="term" value="F:UDP phosphatase activity"/>
    <property type="evidence" value="ECO:0007669"/>
    <property type="project" value="TreeGrafter"/>
</dbReference>
<name>A0A0D8XBZ3_DICVI</name>
<feature type="binding site" evidence="6">
    <location>
        <position position="151"/>
    </location>
    <ligand>
        <name>Ca(2+)</name>
        <dbReference type="ChEBI" id="CHEBI:29108"/>
    </ligand>
</feature>
<keyword evidence="7" id="KW-1133">Transmembrane helix</keyword>
<dbReference type="PANTHER" id="PTHR13023">
    <property type="entry name" value="APYRASE"/>
    <property type="match status" value="1"/>
</dbReference>
<organism evidence="8 9">
    <name type="scientific">Dictyocaulus viviparus</name>
    <name type="common">Bovine lungworm</name>
    <dbReference type="NCBI Taxonomy" id="29172"/>
    <lineage>
        <taxon>Eukaryota</taxon>
        <taxon>Metazoa</taxon>
        <taxon>Ecdysozoa</taxon>
        <taxon>Nematoda</taxon>
        <taxon>Chromadorea</taxon>
        <taxon>Rhabditida</taxon>
        <taxon>Rhabditina</taxon>
        <taxon>Rhabditomorpha</taxon>
        <taxon>Strongyloidea</taxon>
        <taxon>Metastrongylidae</taxon>
        <taxon>Dictyocaulus</taxon>
    </lineage>
</organism>
<dbReference type="GO" id="GO:0005509">
    <property type="term" value="F:calcium ion binding"/>
    <property type="evidence" value="ECO:0007669"/>
    <property type="project" value="InterPro"/>
</dbReference>
<proteinExistence type="inferred from homology"/>
<reference evidence="9" key="2">
    <citation type="journal article" date="2016" name="Sci. Rep.">
        <title>Dictyocaulus viviparus genome, variome and transcriptome elucidate lungworm biology and support future intervention.</title>
        <authorList>
            <person name="McNulty S.N."/>
            <person name="Strube C."/>
            <person name="Rosa B.A."/>
            <person name="Martin J.C."/>
            <person name="Tyagi R."/>
            <person name="Choi Y.J."/>
            <person name="Wang Q."/>
            <person name="Hallsworth Pepin K."/>
            <person name="Zhang X."/>
            <person name="Ozersky P."/>
            <person name="Wilson R.K."/>
            <person name="Sternberg P.W."/>
            <person name="Gasser R.B."/>
            <person name="Mitreva M."/>
        </authorList>
    </citation>
    <scope>NUCLEOTIDE SEQUENCE [LARGE SCALE GENOMIC DNA]</scope>
    <source>
        <strain evidence="9">HannoverDv2000</strain>
    </source>
</reference>
<dbReference type="OrthoDB" id="25028at2759"/>
<feature type="binding site" evidence="6">
    <location>
        <position position="152"/>
    </location>
    <ligand>
        <name>Ca(2+)</name>
        <dbReference type="ChEBI" id="CHEBI:29108"/>
    </ligand>
</feature>
<dbReference type="InterPro" id="IPR009283">
    <property type="entry name" value="Apyrase"/>
</dbReference>
<dbReference type="Pfam" id="PF06079">
    <property type="entry name" value="Apyrase"/>
    <property type="match status" value="1"/>
</dbReference>
<dbReference type="STRING" id="29172.A0A0D8XBZ3"/>
<dbReference type="Proteomes" id="UP000053766">
    <property type="component" value="Unassembled WGS sequence"/>
</dbReference>
<evidence type="ECO:0000313" key="8">
    <source>
        <dbReference type="EMBL" id="KJH42118.1"/>
    </source>
</evidence>
<evidence type="ECO:0000313" key="9">
    <source>
        <dbReference type="Proteomes" id="UP000053766"/>
    </source>
</evidence>
<dbReference type="Gene3D" id="2.120.10.100">
    <property type="entry name" value="Apyrase"/>
    <property type="match status" value="1"/>
</dbReference>
<keyword evidence="2 6" id="KW-0479">Metal-binding</keyword>
<evidence type="ECO:0000256" key="5">
    <source>
        <dbReference type="ARBA" id="ARBA00025738"/>
    </source>
</evidence>
<keyword evidence="7" id="KW-0812">Transmembrane</keyword>
<evidence type="ECO:0000256" key="3">
    <source>
        <dbReference type="ARBA" id="ARBA00022801"/>
    </source>
</evidence>
<gene>
    <name evidence="8" type="ORF">DICVIV_11900</name>
</gene>
<feature type="transmembrane region" description="Helical" evidence="7">
    <location>
        <begin position="33"/>
        <end position="55"/>
    </location>
</feature>
<protein>
    <submittedName>
        <fullName evidence="8">Apyrase</fullName>
    </submittedName>
</protein>
<dbReference type="InterPro" id="IPR036258">
    <property type="entry name" value="Apyrase_sf"/>
</dbReference>
<feature type="binding site" evidence="6">
    <location>
        <position position="267"/>
    </location>
    <ligand>
        <name>Ca(2+)</name>
        <dbReference type="ChEBI" id="CHEBI:29108"/>
    </ligand>
</feature>
<dbReference type="GO" id="GO:0030166">
    <property type="term" value="P:proteoglycan biosynthetic process"/>
    <property type="evidence" value="ECO:0007669"/>
    <property type="project" value="TreeGrafter"/>
</dbReference>
<comment type="cofactor">
    <cofactor evidence="1 6">
        <name>Ca(2+)</name>
        <dbReference type="ChEBI" id="CHEBI:29108"/>
    </cofactor>
</comment>
<feature type="binding site" evidence="6">
    <location>
        <position position="198"/>
    </location>
    <ligand>
        <name>Ca(2+)</name>
        <dbReference type="ChEBI" id="CHEBI:29108"/>
    </ligand>
</feature>
<sequence>MVMPRRPDQKKEKNSRGKWINIKKLVGSSGASAIDLFLVAVVSVILTTFTMRFLVNQPTTGSDFRSVSTYNRSQIYTTKRINNNEIEYNLLLVSDPDHDSKISDKLWRSLAKFGTLRLNVDKKKVSIDFTTGAELFLHTDISGGGRAMELSDLEVYDGRLLSVDDRTGIVYEIRNNKAYPWLFLIDGPGNETKGMKAEWLASKNGLLYIGGLGKEWTTTEGDYVNDNPFWVKTVSPSGEVNHISWRDVFIKVRRSAGIEYPGYMIHEAVKWSDTHQKWFFLPRRMSDEKYSEAKDETRGTNLLIICDEQFSNCKVVHVGKLDHPARGFSAFQFIPETNDNLIVALKTEEKDGKAVNSYVTVFDVNGNIILQDSPLNLPYKFEGIAFI</sequence>
<evidence type="ECO:0000256" key="4">
    <source>
        <dbReference type="ARBA" id="ARBA00022837"/>
    </source>
</evidence>
<dbReference type="AlphaFoldDB" id="A0A0D8XBZ3"/>
<dbReference type="PANTHER" id="PTHR13023:SF3">
    <property type="entry name" value="SOLUBLE CALCIUM-ACTIVATED NUCLEOTIDASE 1"/>
    <property type="match status" value="1"/>
</dbReference>
<dbReference type="EMBL" id="KN716706">
    <property type="protein sequence ID" value="KJH42118.1"/>
    <property type="molecule type" value="Genomic_DNA"/>
</dbReference>
<keyword evidence="9" id="KW-1185">Reference proteome</keyword>
<evidence type="ECO:0000256" key="6">
    <source>
        <dbReference type="PIRSR" id="PIRSR609283-1"/>
    </source>
</evidence>
<dbReference type="GO" id="GO:0004382">
    <property type="term" value="F:GDP phosphatase activity"/>
    <property type="evidence" value="ECO:0007669"/>
    <property type="project" value="TreeGrafter"/>
</dbReference>
<keyword evidence="7" id="KW-0472">Membrane</keyword>
<evidence type="ECO:0000256" key="2">
    <source>
        <dbReference type="ARBA" id="ARBA00022723"/>
    </source>
</evidence>
<feature type="binding site" evidence="6">
    <location>
        <position position="329"/>
    </location>
    <ligand>
        <name>Ca(2+)</name>
        <dbReference type="ChEBI" id="CHEBI:29108"/>
    </ligand>
</feature>
<evidence type="ECO:0000256" key="1">
    <source>
        <dbReference type="ARBA" id="ARBA00001913"/>
    </source>
</evidence>
<accession>A0A0D8XBZ3</accession>
<feature type="binding site" evidence="6">
    <location>
        <position position="382"/>
    </location>
    <ligand>
        <name>Ca(2+)</name>
        <dbReference type="ChEBI" id="CHEBI:29108"/>
    </ligand>
</feature>
<comment type="similarity">
    <text evidence="5">Belongs to the apyrase family.</text>
</comment>
<dbReference type="SUPFAM" id="SSF101887">
    <property type="entry name" value="Apyrase"/>
    <property type="match status" value="1"/>
</dbReference>
<evidence type="ECO:0000256" key="7">
    <source>
        <dbReference type="SAM" id="Phobius"/>
    </source>
</evidence>
<reference evidence="8 9" key="1">
    <citation type="submission" date="2013-11" db="EMBL/GenBank/DDBJ databases">
        <title>Draft genome of the bovine lungworm Dictyocaulus viviparus.</title>
        <authorList>
            <person name="Mitreva M."/>
        </authorList>
    </citation>
    <scope>NUCLEOTIDE SEQUENCE [LARGE SCALE GENOMIC DNA]</scope>
    <source>
        <strain evidence="8 9">HannoverDv2000</strain>
    </source>
</reference>
<keyword evidence="4 6" id="KW-0106">Calcium</keyword>